<evidence type="ECO:0000313" key="2">
    <source>
        <dbReference type="WBParaSite" id="nRc.2.0.1.t17996-RA"/>
    </source>
</evidence>
<dbReference type="AlphaFoldDB" id="A0A915IW27"/>
<accession>A0A915IW27</accession>
<proteinExistence type="predicted"/>
<evidence type="ECO:0000313" key="1">
    <source>
        <dbReference type="Proteomes" id="UP000887565"/>
    </source>
</evidence>
<name>A0A915IW27_ROMCU</name>
<organism evidence="1 2">
    <name type="scientific">Romanomermis culicivorax</name>
    <name type="common">Nematode worm</name>
    <dbReference type="NCBI Taxonomy" id="13658"/>
    <lineage>
        <taxon>Eukaryota</taxon>
        <taxon>Metazoa</taxon>
        <taxon>Ecdysozoa</taxon>
        <taxon>Nematoda</taxon>
        <taxon>Enoplea</taxon>
        <taxon>Dorylaimia</taxon>
        <taxon>Mermithida</taxon>
        <taxon>Mermithoidea</taxon>
        <taxon>Mermithidae</taxon>
        <taxon>Romanomermis</taxon>
    </lineage>
</organism>
<dbReference type="Proteomes" id="UP000887565">
    <property type="component" value="Unplaced"/>
</dbReference>
<reference evidence="2" key="1">
    <citation type="submission" date="2022-11" db="UniProtKB">
        <authorList>
            <consortium name="WormBaseParasite"/>
        </authorList>
    </citation>
    <scope>IDENTIFICATION</scope>
</reference>
<dbReference type="WBParaSite" id="nRc.2.0.1.t17996-RA">
    <property type="protein sequence ID" value="nRc.2.0.1.t17996-RA"/>
    <property type="gene ID" value="nRc.2.0.1.g17996"/>
</dbReference>
<protein>
    <submittedName>
        <fullName evidence="2">Uncharacterized protein</fullName>
    </submittedName>
</protein>
<keyword evidence="1" id="KW-1185">Reference proteome</keyword>
<sequence>MGQCKKLQTSHDHNFVYQNIGTQGDEKLDSSFQMADVTQKINGIIHRICWHNQLTSILIENKLNGCIWLHSDLKLTAILLNFNDSQLIVSGTLAPYKYIGAAII</sequence>